<evidence type="ECO:0000256" key="1">
    <source>
        <dbReference type="ARBA" id="ARBA00022679"/>
    </source>
</evidence>
<dbReference type="InterPro" id="IPR016181">
    <property type="entry name" value="Acyl_CoA_acyltransferase"/>
</dbReference>
<dbReference type="GeneID" id="91573266"/>
<comment type="similarity">
    <text evidence="3">Belongs to the acetyltransferase family. RimJ subfamily.</text>
</comment>
<evidence type="ECO:0000259" key="5">
    <source>
        <dbReference type="PROSITE" id="PS51186"/>
    </source>
</evidence>
<reference evidence="6 7" key="1">
    <citation type="submission" date="2021-03" db="EMBL/GenBank/DDBJ databases">
        <title>Sequencing the genomes of 1000 actinobacteria strains.</title>
        <authorList>
            <person name="Klenk H.-P."/>
        </authorList>
    </citation>
    <scope>NUCLEOTIDE SEQUENCE [LARGE SCALE GENOMIC DNA]</scope>
    <source>
        <strain evidence="6 7">DSM 41480</strain>
    </source>
</reference>
<organism evidence="6 7">
    <name type="scientific">Streptomyces syringium</name>
    <dbReference type="NCBI Taxonomy" id="76729"/>
    <lineage>
        <taxon>Bacteria</taxon>
        <taxon>Bacillati</taxon>
        <taxon>Actinomycetota</taxon>
        <taxon>Actinomycetes</taxon>
        <taxon>Kitasatosporales</taxon>
        <taxon>Streptomycetaceae</taxon>
        <taxon>Streptomyces</taxon>
    </lineage>
</organism>
<dbReference type="Gene3D" id="3.40.630.30">
    <property type="match status" value="1"/>
</dbReference>
<dbReference type="InterPro" id="IPR051531">
    <property type="entry name" value="N-acetyltransferase"/>
</dbReference>
<evidence type="ECO:0000256" key="3">
    <source>
        <dbReference type="ARBA" id="ARBA00038502"/>
    </source>
</evidence>
<dbReference type="EMBL" id="JAGIOH010000001">
    <property type="protein sequence ID" value="MBP2406960.1"/>
    <property type="molecule type" value="Genomic_DNA"/>
</dbReference>
<protein>
    <submittedName>
        <fullName evidence="6">Ribosomal-protein-alanine N-acetyltransferase</fullName>
        <ecNumber evidence="6">2.3.1.267</ecNumber>
    </submittedName>
</protein>
<gene>
    <name evidence="6" type="ORF">JO379_006429</name>
</gene>
<evidence type="ECO:0000256" key="4">
    <source>
        <dbReference type="SAM" id="MobiDB-lite"/>
    </source>
</evidence>
<accession>A0ABS4YDT8</accession>
<name>A0ABS4YDT8_9ACTN</name>
<keyword evidence="2 6" id="KW-0012">Acyltransferase</keyword>
<dbReference type="SUPFAM" id="SSF55729">
    <property type="entry name" value="Acyl-CoA N-acyltransferases (Nat)"/>
    <property type="match status" value="1"/>
</dbReference>
<dbReference type="Pfam" id="PF13302">
    <property type="entry name" value="Acetyltransf_3"/>
    <property type="match status" value="1"/>
</dbReference>
<evidence type="ECO:0000313" key="7">
    <source>
        <dbReference type="Proteomes" id="UP001519291"/>
    </source>
</evidence>
<keyword evidence="1 6" id="KW-0808">Transferase</keyword>
<feature type="domain" description="N-acetyltransferase" evidence="5">
    <location>
        <begin position="2"/>
        <end position="160"/>
    </location>
</feature>
<dbReference type="PANTHER" id="PTHR43792">
    <property type="entry name" value="GNAT FAMILY, PUTATIVE (AFU_ORTHOLOGUE AFUA_3G00765)-RELATED-RELATED"/>
    <property type="match status" value="1"/>
</dbReference>
<evidence type="ECO:0000313" key="6">
    <source>
        <dbReference type="EMBL" id="MBP2406960.1"/>
    </source>
</evidence>
<dbReference type="RefSeq" id="WP_209518287.1">
    <property type="nucleotide sequence ID" value="NZ_JAGIOH010000001.1"/>
</dbReference>
<keyword evidence="7" id="KW-1185">Reference proteome</keyword>
<dbReference type="InterPro" id="IPR000182">
    <property type="entry name" value="GNAT_dom"/>
</dbReference>
<dbReference type="PROSITE" id="PS51186">
    <property type="entry name" value="GNAT"/>
    <property type="match status" value="1"/>
</dbReference>
<dbReference type="GO" id="GO:0008999">
    <property type="term" value="F:protein-N-terminal-alanine acetyltransferase activity"/>
    <property type="evidence" value="ECO:0007669"/>
    <property type="project" value="UniProtKB-EC"/>
</dbReference>
<proteinExistence type="inferred from homology"/>
<sequence>MPSLQRLRADHAPALLAFEQENRAYFAASVPDRGDDYFTHFTARHSSLLAEQDAGLIHFHVLVDDSGEVLGRINLVDVADGSAELGYRIAEKAAGRGLATSAVLQACALAATAYGLTTLRAATTLDNAGSRAVLARTGFVPTGEVLLGGHPGISYTRDLGEVRQGVAGQSRAHAQWAPPQAGPTGRSRDGQVR</sequence>
<dbReference type="EC" id="2.3.1.267" evidence="6"/>
<comment type="caution">
    <text evidence="6">The sequence shown here is derived from an EMBL/GenBank/DDBJ whole genome shotgun (WGS) entry which is preliminary data.</text>
</comment>
<dbReference type="Proteomes" id="UP001519291">
    <property type="component" value="Unassembled WGS sequence"/>
</dbReference>
<evidence type="ECO:0000256" key="2">
    <source>
        <dbReference type="ARBA" id="ARBA00023315"/>
    </source>
</evidence>
<feature type="region of interest" description="Disordered" evidence="4">
    <location>
        <begin position="167"/>
        <end position="193"/>
    </location>
</feature>
<dbReference type="PANTHER" id="PTHR43792:SF8">
    <property type="entry name" value="[RIBOSOMAL PROTEIN US5]-ALANINE N-ACETYLTRANSFERASE"/>
    <property type="match status" value="1"/>
</dbReference>